<evidence type="ECO:0000313" key="2">
    <source>
        <dbReference type="EMBL" id="CDL10153.1"/>
    </source>
</evidence>
<accession>W1DL62</accession>
<keyword evidence="1" id="KW-0812">Transmembrane</keyword>
<keyword evidence="1" id="KW-0472">Membrane</keyword>
<proteinExistence type="predicted"/>
<evidence type="ECO:0000313" key="3">
    <source>
        <dbReference type="Proteomes" id="UP000019183"/>
    </source>
</evidence>
<keyword evidence="3" id="KW-1185">Reference proteome</keyword>
<evidence type="ECO:0000256" key="1">
    <source>
        <dbReference type="SAM" id="Phobius"/>
    </source>
</evidence>
<protein>
    <submittedName>
        <fullName evidence="2">Membrane protein</fullName>
    </submittedName>
</protein>
<name>W1DL62_KLEPN</name>
<keyword evidence="1" id="KW-1133">Transmembrane helix</keyword>
<feature type="transmembrane region" description="Helical" evidence="1">
    <location>
        <begin position="24"/>
        <end position="45"/>
    </location>
</feature>
<sequence>MVCWAWYALRNARWLRENPHQPPMMWATAQALVTLPVSLAGYLAACAWLHGQQAGFPLPFGPRPAVFITLMLAIAVLCSWVGALCWNIASQRLPTVILGPLIVFETLAGLLYTFLLRQSLPPLLTLSGILLLVLGVVSAVRARPEKPMLQPLADEKK</sequence>
<dbReference type="Proteomes" id="UP000019183">
    <property type="component" value="Unassembled WGS sequence"/>
</dbReference>
<dbReference type="EMBL" id="CBWK010000450">
    <property type="protein sequence ID" value="CDL10153.1"/>
    <property type="molecule type" value="Genomic_DNA"/>
</dbReference>
<reference evidence="2" key="1">
    <citation type="submission" date="2013-10" db="EMBL/GenBank/DDBJ databases">
        <title>Antibiotic resistance diversity of beta-lactamase producers in the General Hospital Vienna.</title>
        <authorList>
            <person name="Barisic I."/>
            <person name="Mitteregger D."/>
            <person name="Hirschl A.M."/>
            <person name="Noehammer C."/>
            <person name="Wiesinger-Mayr H."/>
        </authorList>
    </citation>
    <scope>NUCLEOTIDE SEQUENCE [LARGE SCALE GENOMIC DNA]</scope>
    <source>
        <strain evidence="2">IS43</strain>
    </source>
</reference>
<dbReference type="eggNOG" id="COG0697">
    <property type="taxonomic scope" value="Bacteria"/>
</dbReference>
<comment type="caution">
    <text evidence="2">The sequence shown here is derived from an EMBL/GenBank/DDBJ whole genome shotgun (WGS) entry which is preliminary data.</text>
</comment>
<feature type="transmembrane region" description="Helical" evidence="1">
    <location>
        <begin position="121"/>
        <end position="140"/>
    </location>
</feature>
<feature type="transmembrane region" description="Helical" evidence="1">
    <location>
        <begin position="96"/>
        <end position="115"/>
    </location>
</feature>
<organism evidence="2 3">
    <name type="scientific">Klebsiella pneumoniae IS43</name>
    <dbReference type="NCBI Taxonomy" id="1432552"/>
    <lineage>
        <taxon>Bacteria</taxon>
        <taxon>Pseudomonadati</taxon>
        <taxon>Pseudomonadota</taxon>
        <taxon>Gammaproteobacteria</taxon>
        <taxon>Enterobacterales</taxon>
        <taxon>Enterobacteriaceae</taxon>
        <taxon>Klebsiella/Raoultella group</taxon>
        <taxon>Klebsiella</taxon>
        <taxon>Klebsiella pneumoniae complex</taxon>
    </lineage>
</organism>
<dbReference type="AlphaFoldDB" id="W1DL62"/>
<feature type="transmembrane region" description="Helical" evidence="1">
    <location>
        <begin position="65"/>
        <end position="89"/>
    </location>
</feature>